<evidence type="ECO:0000313" key="1">
    <source>
        <dbReference type="EMBL" id="MBR7828179.1"/>
    </source>
</evidence>
<name>A0A941IIC0_9ACTN</name>
<accession>A0A941IIC0</accession>
<organism evidence="1 2">
    <name type="scientific">Actinospica acidithermotolerans</name>
    <dbReference type="NCBI Taxonomy" id="2828514"/>
    <lineage>
        <taxon>Bacteria</taxon>
        <taxon>Bacillati</taxon>
        <taxon>Actinomycetota</taxon>
        <taxon>Actinomycetes</taxon>
        <taxon>Catenulisporales</taxon>
        <taxon>Actinospicaceae</taxon>
        <taxon>Actinospica</taxon>
    </lineage>
</organism>
<dbReference type="Proteomes" id="UP000676325">
    <property type="component" value="Unassembled WGS sequence"/>
</dbReference>
<dbReference type="EMBL" id="JAGSOH010000050">
    <property type="protein sequence ID" value="MBR7828179.1"/>
    <property type="molecule type" value="Genomic_DNA"/>
</dbReference>
<dbReference type="RefSeq" id="WP_212519318.1">
    <property type="nucleotide sequence ID" value="NZ_JAGSOH010000050.1"/>
</dbReference>
<reference evidence="1" key="1">
    <citation type="submission" date="2021-04" db="EMBL/GenBank/DDBJ databases">
        <title>Genome based classification of Actinospica acidithermotolerans sp. nov., an actinobacterium isolated from an Indonesian hot spring.</title>
        <authorList>
            <person name="Kusuma A.B."/>
            <person name="Putra K.E."/>
            <person name="Nafisah S."/>
            <person name="Loh J."/>
            <person name="Nouioui I."/>
            <person name="Goodfellow M."/>
        </authorList>
    </citation>
    <scope>NUCLEOTIDE SEQUENCE</scope>
    <source>
        <strain evidence="1">MGRD01-02</strain>
    </source>
</reference>
<evidence type="ECO:0000313" key="2">
    <source>
        <dbReference type="Proteomes" id="UP000676325"/>
    </source>
</evidence>
<gene>
    <name evidence="1" type="ORF">KDK95_17815</name>
</gene>
<protein>
    <submittedName>
        <fullName evidence="1">Uncharacterized protein</fullName>
    </submittedName>
</protein>
<proteinExistence type="predicted"/>
<comment type="caution">
    <text evidence="1">The sequence shown here is derived from an EMBL/GenBank/DDBJ whole genome shotgun (WGS) entry which is preliminary data.</text>
</comment>
<sequence length="213" mass="24341">MPRALRVLNVILIEAEARGHTIRAPSPVDRPHTVGIVVFGHEYRILLVEHGGILTLKLDGVYSGRRVWVDGKRTRLEQKLTDVFARLEEHAGQAERRRQEREHLAREAEIMRQTEIARYRAAYARDYAIGVLREHAAAWHLAEQIRALCARVQRTADEPDQVDTARWITWALGHADHIDPTRQALTIPDIPEPSADELHRYRDAPITSALETP</sequence>
<dbReference type="AlphaFoldDB" id="A0A941IIC0"/>
<keyword evidence="2" id="KW-1185">Reference proteome</keyword>